<dbReference type="Proteomes" id="UP000007800">
    <property type="component" value="Unassembled WGS sequence"/>
</dbReference>
<dbReference type="AlphaFoldDB" id="C5LL44"/>
<protein>
    <recommendedName>
        <fullName evidence="7">AAA+ ATPase domain-containing protein</fullName>
    </recommendedName>
</protein>
<comment type="similarity">
    <text evidence="2">Belongs to the AAA ATPase family.</text>
</comment>
<evidence type="ECO:0000256" key="2">
    <source>
        <dbReference type="ARBA" id="ARBA00006914"/>
    </source>
</evidence>
<feature type="region of interest" description="Disordered" evidence="6">
    <location>
        <begin position="97"/>
        <end position="126"/>
    </location>
</feature>
<dbReference type="Gene3D" id="3.40.50.300">
    <property type="entry name" value="P-loop containing nucleotide triphosphate hydrolases"/>
    <property type="match status" value="2"/>
</dbReference>
<evidence type="ECO:0000256" key="1">
    <source>
        <dbReference type="ARBA" id="ARBA00004496"/>
    </source>
</evidence>
<dbReference type="EMBL" id="GG683038">
    <property type="protein sequence ID" value="EER02608.1"/>
    <property type="molecule type" value="Genomic_DNA"/>
</dbReference>
<dbReference type="InterPro" id="IPR003959">
    <property type="entry name" value="ATPase_AAA_core"/>
</dbReference>
<evidence type="ECO:0000259" key="7">
    <source>
        <dbReference type="SMART" id="SM00382"/>
    </source>
</evidence>
<dbReference type="PANTHER" id="PTHR23074">
    <property type="entry name" value="AAA DOMAIN-CONTAINING"/>
    <property type="match status" value="1"/>
</dbReference>
<reference evidence="8 9" key="1">
    <citation type="submission" date="2008-07" db="EMBL/GenBank/DDBJ databases">
        <authorList>
            <person name="El-Sayed N."/>
            <person name="Caler E."/>
            <person name="Inman J."/>
            <person name="Amedeo P."/>
            <person name="Hass B."/>
            <person name="Wortman J."/>
        </authorList>
    </citation>
    <scope>NUCLEOTIDE SEQUENCE [LARGE SCALE GENOMIC DNA]</scope>
    <source>
        <strain evidence="9">ATCC 50983 / TXsc</strain>
    </source>
</reference>
<feature type="domain" description="AAA+ ATPase" evidence="7">
    <location>
        <begin position="187"/>
        <end position="328"/>
    </location>
</feature>
<dbReference type="PANTHER" id="PTHR23074:SF17">
    <property type="entry name" value="FIDGETIN-LIKE PROTEIN 1"/>
    <property type="match status" value="1"/>
</dbReference>
<name>C5LL44_PERM5</name>
<dbReference type="GO" id="GO:0005737">
    <property type="term" value="C:cytoplasm"/>
    <property type="evidence" value="ECO:0007669"/>
    <property type="project" value="UniProtKB-SubCell"/>
</dbReference>
<keyword evidence="3" id="KW-0963">Cytoplasm</keyword>
<dbReference type="PRINTS" id="PR00830">
    <property type="entry name" value="ENDOLAPTASE"/>
</dbReference>
<dbReference type="GeneID" id="9047834"/>
<keyword evidence="9" id="KW-1185">Reference proteome</keyword>
<dbReference type="InParanoid" id="C5LL44"/>
<dbReference type="SUPFAM" id="SSF52540">
    <property type="entry name" value="P-loop containing nucleoside triphosphate hydrolases"/>
    <property type="match status" value="2"/>
</dbReference>
<dbReference type="InterPro" id="IPR050304">
    <property type="entry name" value="MT-severing_AAA_ATPase"/>
</dbReference>
<dbReference type="OrthoDB" id="29072at2759"/>
<keyword evidence="4" id="KW-0547">Nucleotide-binding</keyword>
<gene>
    <name evidence="8" type="ORF">Pmar_PMAR005948</name>
</gene>
<evidence type="ECO:0000313" key="8">
    <source>
        <dbReference type="EMBL" id="EER02608.1"/>
    </source>
</evidence>
<dbReference type="InterPro" id="IPR041569">
    <property type="entry name" value="AAA_lid_3"/>
</dbReference>
<dbReference type="GO" id="GO:0016887">
    <property type="term" value="F:ATP hydrolysis activity"/>
    <property type="evidence" value="ECO:0007669"/>
    <property type="project" value="InterPro"/>
</dbReference>
<evidence type="ECO:0000256" key="4">
    <source>
        <dbReference type="ARBA" id="ARBA00022741"/>
    </source>
</evidence>
<sequence length="709" mass="79343">MKRRWIDQNTHLSDRAEQEKLLWQRIVSVTREPSTEDIDIDDICETLITELHLTRSEVLRAKRQQWETVESEESNMTKSLAREGEATDSILSRVITGRAHGGGGQLNKGSKSGEGNTDEGSMRESSLDHLQPEMVEAIEALRVSPSEGNIIRDEDIAGLKFTKQTITEVLIMPQKFPQLFTSPLTRPPRGILLFGPPGTGKTMLGRWIASKVNATFINVSASILFSKWIGESEKMVNTLFQVADHYQPTVIFIDEVDSILGARSEGDHESTRRLKNEFLAALDGITSRPESRILFLGATNLPWQIDAAALRRFPKKLAKHSLAYNNIENTTLRRIINFCLRLTSCEFQTFWSLAILCSASCMRLRIWVSLSRLPSIMAPRILNLSVHLILDFSELPSLLSRILLVSSFDHLQMMSVPLAGLKFAKQTITEVLIMPQKFPQLFTSPLTRPPRGILLFGPPGTGKTMLGRWIASKVNATFINVSASILFSKWIGESEKMVNTLFQVADHYQPTVIFIDEVDSILGARSEGDHESTRRLKNEFLAALDGITSRPESRILFLGATNLPWQIDAAALRRFPKKLYTPLPGIGARKYLITRLLDLHHASISTETPAGLNEEVIHRVSESTEGYSGSDIKQLMCAAAIVPIREALAKIVSSGDEEEYSNVIPRPLVKADLDDALAHSHASDAKLEEYIEWNDKFGSWPTQVVMHDE</sequence>
<dbReference type="Gene3D" id="1.10.8.60">
    <property type="match status" value="1"/>
</dbReference>
<keyword evidence="5" id="KW-0067">ATP-binding</keyword>
<dbReference type="GO" id="GO:0005524">
    <property type="term" value="F:ATP binding"/>
    <property type="evidence" value="ECO:0007669"/>
    <property type="project" value="UniProtKB-KW"/>
</dbReference>
<dbReference type="Pfam" id="PF00004">
    <property type="entry name" value="AAA"/>
    <property type="match status" value="2"/>
</dbReference>
<dbReference type="FunFam" id="3.40.50.300:FF:001054">
    <property type="entry name" value="ATPase, AAA family, putative"/>
    <property type="match status" value="2"/>
</dbReference>
<dbReference type="RefSeq" id="XP_002769890.1">
    <property type="nucleotide sequence ID" value="XM_002769844.1"/>
</dbReference>
<evidence type="ECO:0000256" key="5">
    <source>
        <dbReference type="ARBA" id="ARBA00022840"/>
    </source>
</evidence>
<comment type="subcellular location">
    <subcellularLocation>
        <location evidence="1">Cytoplasm</location>
    </subcellularLocation>
</comment>
<evidence type="ECO:0000256" key="6">
    <source>
        <dbReference type="SAM" id="MobiDB-lite"/>
    </source>
</evidence>
<dbReference type="InterPro" id="IPR003593">
    <property type="entry name" value="AAA+_ATPase"/>
</dbReference>
<dbReference type="OMA" id="IMPQKFP"/>
<evidence type="ECO:0000313" key="9">
    <source>
        <dbReference type="Proteomes" id="UP000007800"/>
    </source>
</evidence>
<accession>C5LL44</accession>
<organism evidence="9">
    <name type="scientific">Perkinsus marinus (strain ATCC 50983 / TXsc)</name>
    <dbReference type="NCBI Taxonomy" id="423536"/>
    <lineage>
        <taxon>Eukaryota</taxon>
        <taxon>Sar</taxon>
        <taxon>Alveolata</taxon>
        <taxon>Perkinsozoa</taxon>
        <taxon>Perkinsea</taxon>
        <taxon>Perkinsida</taxon>
        <taxon>Perkinsidae</taxon>
        <taxon>Perkinsus</taxon>
    </lineage>
</organism>
<feature type="domain" description="AAA+ ATPase" evidence="7">
    <location>
        <begin position="449"/>
        <end position="585"/>
    </location>
</feature>
<dbReference type="InterPro" id="IPR027417">
    <property type="entry name" value="P-loop_NTPase"/>
</dbReference>
<proteinExistence type="inferred from homology"/>
<dbReference type="Pfam" id="PF17862">
    <property type="entry name" value="AAA_lid_3"/>
    <property type="match status" value="1"/>
</dbReference>
<evidence type="ECO:0000256" key="3">
    <source>
        <dbReference type="ARBA" id="ARBA00022490"/>
    </source>
</evidence>
<feature type="compositionally biased region" description="Polar residues" evidence="6">
    <location>
        <begin position="107"/>
        <end position="119"/>
    </location>
</feature>
<dbReference type="SMART" id="SM00382">
    <property type="entry name" value="AAA"/>
    <property type="match status" value="2"/>
</dbReference>